<proteinExistence type="predicted"/>
<organism evidence="2 3">
    <name type="scientific">Chitinimonas viridis</name>
    <dbReference type="NCBI Taxonomy" id="664880"/>
    <lineage>
        <taxon>Bacteria</taxon>
        <taxon>Pseudomonadati</taxon>
        <taxon>Pseudomonadota</taxon>
        <taxon>Betaproteobacteria</taxon>
        <taxon>Neisseriales</taxon>
        <taxon>Chitinibacteraceae</taxon>
        <taxon>Chitinimonas</taxon>
    </lineage>
</organism>
<keyword evidence="3" id="KW-1185">Reference proteome</keyword>
<sequence>MFRMYLVAASLATALFGYGQYKGQPLFGDDTETRERSGSVSAGGRLYHK</sequence>
<feature type="region of interest" description="Disordered" evidence="1">
    <location>
        <begin position="27"/>
        <end position="49"/>
    </location>
</feature>
<protein>
    <submittedName>
        <fullName evidence="2">Uncharacterized protein</fullName>
    </submittedName>
</protein>
<name>A0ABT8B9E3_9NEIS</name>
<dbReference type="EMBL" id="JAUFPU010000018">
    <property type="protein sequence ID" value="MDN3578099.1"/>
    <property type="molecule type" value="Genomic_DNA"/>
</dbReference>
<reference evidence="2" key="2">
    <citation type="submission" date="2023-06" db="EMBL/GenBank/DDBJ databases">
        <authorList>
            <person name="Lucena T."/>
            <person name="Sun Q."/>
        </authorList>
    </citation>
    <scope>NUCLEOTIDE SEQUENCE</scope>
    <source>
        <strain evidence="2">CECT 7703</strain>
    </source>
</reference>
<evidence type="ECO:0000313" key="2">
    <source>
        <dbReference type="EMBL" id="MDN3578099.1"/>
    </source>
</evidence>
<dbReference type="RefSeq" id="WP_290333481.1">
    <property type="nucleotide sequence ID" value="NZ_JAUFPU010000018.1"/>
</dbReference>
<dbReference type="Proteomes" id="UP001180081">
    <property type="component" value="Unassembled WGS sequence"/>
</dbReference>
<accession>A0ABT8B9E3</accession>
<evidence type="ECO:0000313" key="3">
    <source>
        <dbReference type="Proteomes" id="UP001180081"/>
    </source>
</evidence>
<evidence type="ECO:0000256" key="1">
    <source>
        <dbReference type="SAM" id="MobiDB-lite"/>
    </source>
</evidence>
<reference evidence="2" key="1">
    <citation type="journal article" date="2014" name="Int. J. Syst. Evol. Microbiol.">
        <title>Complete genome of a new Firmicutes species belonging to the dominant human colonic microbiota ('Ruminococcus bicirculans') reveals two chromosomes and a selective capacity to utilize plant glucans.</title>
        <authorList>
            <consortium name="NISC Comparative Sequencing Program"/>
            <person name="Wegmann U."/>
            <person name="Louis P."/>
            <person name="Goesmann A."/>
            <person name="Henrissat B."/>
            <person name="Duncan S.H."/>
            <person name="Flint H.J."/>
        </authorList>
    </citation>
    <scope>NUCLEOTIDE SEQUENCE</scope>
    <source>
        <strain evidence="2">CECT 7703</strain>
    </source>
</reference>
<gene>
    <name evidence="2" type="ORF">QWZ03_15125</name>
</gene>
<comment type="caution">
    <text evidence="2">The sequence shown here is derived from an EMBL/GenBank/DDBJ whole genome shotgun (WGS) entry which is preliminary data.</text>
</comment>